<keyword evidence="2" id="KW-1185">Reference proteome</keyword>
<evidence type="ECO:0000313" key="1">
    <source>
        <dbReference type="EMBL" id="GLQ35024.1"/>
    </source>
</evidence>
<evidence type="ECO:0000313" key="2">
    <source>
        <dbReference type="Proteomes" id="UP001156694"/>
    </source>
</evidence>
<evidence type="ECO:0008006" key="3">
    <source>
        <dbReference type="Google" id="ProtNLM"/>
    </source>
</evidence>
<dbReference type="EMBL" id="BSNN01000002">
    <property type="protein sequence ID" value="GLQ35024.1"/>
    <property type="molecule type" value="Genomic_DNA"/>
</dbReference>
<proteinExistence type="predicted"/>
<protein>
    <recommendedName>
        <fullName evidence="3">4Fe-4S ferredoxin-type domain-containing protein</fullName>
    </recommendedName>
</protein>
<dbReference type="Proteomes" id="UP001156694">
    <property type="component" value="Unassembled WGS sequence"/>
</dbReference>
<sequence>MTLSQINTVALAQGLVINGAFHPEISDNIAAKTLILLGPSQGFWDIFSTSPEYNDRKDNPLDRWSMRIITAIAQEFNATPQFPFGGPPYAPFLSWAIESQRAWPSPIGMLVHDNQGLMVSYRGALLLDHPLPLPTPPSASPCGTCDAQPCTSACPVDAFAQGGYDVARCRTYLHSPEGQTCLEGGCLARRACPISKPKSRPKGHNLLHMIPFKENT</sequence>
<name>A0ABQ5VV36_9RHOB</name>
<organism evidence="1 2">
    <name type="scientific">Amylibacter marinus</name>
    <dbReference type="NCBI Taxonomy" id="1475483"/>
    <lineage>
        <taxon>Bacteria</taxon>
        <taxon>Pseudomonadati</taxon>
        <taxon>Pseudomonadota</taxon>
        <taxon>Alphaproteobacteria</taxon>
        <taxon>Rhodobacterales</taxon>
        <taxon>Paracoccaceae</taxon>
        <taxon>Amylibacter</taxon>
    </lineage>
</organism>
<accession>A0ABQ5VV36</accession>
<reference evidence="2" key="1">
    <citation type="journal article" date="2019" name="Int. J. Syst. Evol. Microbiol.">
        <title>The Global Catalogue of Microorganisms (GCM) 10K type strain sequencing project: providing services to taxonomists for standard genome sequencing and annotation.</title>
        <authorList>
            <consortium name="The Broad Institute Genomics Platform"/>
            <consortium name="The Broad Institute Genome Sequencing Center for Infectious Disease"/>
            <person name="Wu L."/>
            <person name="Ma J."/>
        </authorList>
    </citation>
    <scope>NUCLEOTIDE SEQUENCE [LARGE SCALE GENOMIC DNA]</scope>
    <source>
        <strain evidence="2">NBRC 110140</strain>
    </source>
</reference>
<dbReference type="RefSeq" id="WP_284377109.1">
    <property type="nucleotide sequence ID" value="NZ_BSNN01000002.1"/>
</dbReference>
<gene>
    <name evidence="1" type="ORF">GCM10007939_13070</name>
</gene>
<comment type="caution">
    <text evidence="1">The sequence shown here is derived from an EMBL/GenBank/DDBJ whole genome shotgun (WGS) entry which is preliminary data.</text>
</comment>